<name>V7BWL4_PHAVU</name>
<dbReference type="STRING" id="3885.V7BWL4"/>
<dbReference type="PANTHER" id="PTHR31900:SF32">
    <property type="entry name" value="F-BOX_RNI_FBD-LIKE DOMAIN PROTEIN"/>
    <property type="match status" value="1"/>
</dbReference>
<dbReference type="InterPro" id="IPR001810">
    <property type="entry name" value="F-box_dom"/>
</dbReference>
<dbReference type="InterPro" id="IPR050232">
    <property type="entry name" value="FBL13/AtMIF1-like"/>
</dbReference>
<dbReference type="eggNOG" id="ENOG502RYTW">
    <property type="taxonomic scope" value="Eukaryota"/>
</dbReference>
<dbReference type="Gramene" id="ESW21433">
    <property type="protein sequence ID" value="ESW21433"/>
    <property type="gene ID" value="PHAVU_005G0705001g"/>
</dbReference>
<evidence type="ECO:0000313" key="3">
    <source>
        <dbReference type="EMBL" id="ESW21433.1"/>
    </source>
</evidence>
<dbReference type="OrthoDB" id="1414185at2759"/>
<dbReference type="SUPFAM" id="SSF81383">
    <property type="entry name" value="F-box domain"/>
    <property type="match status" value="1"/>
</dbReference>
<evidence type="ECO:0000259" key="1">
    <source>
        <dbReference type="Pfam" id="PF00646"/>
    </source>
</evidence>
<dbReference type="Pfam" id="PF08387">
    <property type="entry name" value="FBD"/>
    <property type="match status" value="1"/>
</dbReference>
<dbReference type="InterPro" id="IPR006566">
    <property type="entry name" value="FBD"/>
</dbReference>
<dbReference type="Proteomes" id="UP000000226">
    <property type="component" value="Chromosome 5"/>
</dbReference>
<dbReference type="AlphaFoldDB" id="V7BWL4"/>
<dbReference type="PANTHER" id="PTHR31900">
    <property type="entry name" value="F-BOX/RNI SUPERFAMILY PROTEIN-RELATED"/>
    <property type="match status" value="1"/>
</dbReference>
<evidence type="ECO:0000259" key="2">
    <source>
        <dbReference type="Pfam" id="PF08387"/>
    </source>
</evidence>
<proteinExistence type="predicted"/>
<dbReference type="CDD" id="cd22160">
    <property type="entry name" value="F-box_AtFBL13-like"/>
    <property type="match status" value="1"/>
</dbReference>
<dbReference type="InterPro" id="IPR053781">
    <property type="entry name" value="F-box_AtFBL13-like"/>
</dbReference>
<protein>
    <submittedName>
        <fullName evidence="3">Uncharacterized protein</fullName>
    </submittedName>
</protein>
<dbReference type="InterPro" id="IPR036047">
    <property type="entry name" value="F-box-like_dom_sf"/>
</dbReference>
<dbReference type="OMA" id="HIASAKI"/>
<accession>V7BWL4</accession>
<feature type="domain" description="F-box" evidence="1">
    <location>
        <begin position="21"/>
        <end position="57"/>
    </location>
</feature>
<sequence length="451" mass="51822">NMNIDSINNRQNSSGEGQDIISYLPDFIIGQILSFLPTKHAVRTCVLSTRWIYRWRSITKVDFEDKEPSSNKKIRKSAFQNFVHRVLHLNTSGIQSFSLSLSESHGDLNVNKWISHVLNGGVREIYIDSKEKFDISSESLLKTPSLEVLVLKMMNYGAIKVPTFVSLSHLTVLQLSGIIFTCGSSRCSPKLNFNFPTLRKYEVENCSWLNVKGVTFEVPLLQVLSIKHTREFLTEETLTVIKFCTCHLKEFSYVGYSLLHTLLLHLSTIASANIHLIKGENDKNTAFLTCELLNQLSNKVERLTYKRSARYWSAVSKPVPYNAYPNSVHALTDHLEFGRLTRLELGEVTGKVLMDFLLNTPSLKTLVFEVLCQFEEELPNYDKVPSCFISNLQLINFGRYEGKYHELRFVQFVMENAQVLKRAIFTVGSNRHANIEKILSFKRRFIEFSFY</sequence>
<dbReference type="Pfam" id="PF00646">
    <property type="entry name" value="F-box"/>
    <property type="match status" value="1"/>
</dbReference>
<evidence type="ECO:0000313" key="4">
    <source>
        <dbReference type="Proteomes" id="UP000000226"/>
    </source>
</evidence>
<gene>
    <name evidence="3" type="ORF">PHAVU_005G0705001g</name>
</gene>
<dbReference type="EMBL" id="CM002292">
    <property type="protein sequence ID" value="ESW21433.1"/>
    <property type="molecule type" value="Genomic_DNA"/>
</dbReference>
<keyword evidence="4" id="KW-1185">Reference proteome</keyword>
<organism evidence="3 4">
    <name type="scientific">Phaseolus vulgaris</name>
    <name type="common">Kidney bean</name>
    <name type="synonym">French bean</name>
    <dbReference type="NCBI Taxonomy" id="3885"/>
    <lineage>
        <taxon>Eukaryota</taxon>
        <taxon>Viridiplantae</taxon>
        <taxon>Streptophyta</taxon>
        <taxon>Embryophyta</taxon>
        <taxon>Tracheophyta</taxon>
        <taxon>Spermatophyta</taxon>
        <taxon>Magnoliopsida</taxon>
        <taxon>eudicotyledons</taxon>
        <taxon>Gunneridae</taxon>
        <taxon>Pentapetalae</taxon>
        <taxon>rosids</taxon>
        <taxon>fabids</taxon>
        <taxon>Fabales</taxon>
        <taxon>Fabaceae</taxon>
        <taxon>Papilionoideae</taxon>
        <taxon>50 kb inversion clade</taxon>
        <taxon>NPAAA clade</taxon>
        <taxon>indigoferoid/millettioid clade</taxon>
        <taxon>Phaseoleae</taxon>
        <taxon>Phaseolus</taxon>
    </lineage>
</organism>
<reference evidence="4" key="1">
    <citation type="journal article" date="2014" name="Nat. Genet.">
        <title>A reference genome for common bean and genome-wide analysis of dual domestications.</title>
        <authorList>
            <person name="Schmutz J."/>
            <person name="McClean P.E."/>
            <person name="Mamidi S."/>
            <person name="Wu G.A."/>
            <person name="Cannon S.B."/>
            <person name="Grimwood J."/>
            <person name="Jenkins J."/>
            <person name="Shu S."/>
            <person name="Song Q."/>
            <person name="Chavarro C."/>
            <person name="Torres-Torres M."/>
            <person name="Geffroy V."/>
            <person name="Moghaddam S.M."/>
            <person name="Gao D."/>
            <person name="Abernathy B."/>
            <person name="Barry K."/>
            <person name="Blair M."/>
            <person name="Brick M.A."/>
            <person name="Chovatia M."/>
            <person name="Gepts P."/>
            <person name="Goodstein D.M."/>
            <person name="Gonzales M."/>
            <person name="Hellsten U."/>
            <person name="Hyten D.L."/>
            <person name="Jia G."/>
            <person name="Kelly J.D."/>
            <person name="Kudrna D."/>
            <person name="Lee R."/>
            <person name="Richard M.M."/>
            <person name="Miklas P.N."/>
            <person name="Osorno J.M."/>
            <person name="Rodrigues J."/>
            <person name="Thareau V."/>
            <person name="Urrea C.A."/>
            <person name="Wang M."/>
            <person name="Yu Y."/>
            <person name="Zhang M."/>
            <person name="Wing R.A."/>
            <person name="Cregan P.B."/>
            <person name="Rokhsar D.S."/>
            <person name="Jackson S.A."/>
        </authorList>
    </citation>
    <scope>NUCLEOTIDE SEQUENCE [LARGE SCALE GENOMIC DNA]</scope>
    <source>
        <strain evidence="4">cv. G19833</strain>
    </source>
</reference>
<feature type="domain" description="FBD" evidence="2">
    <location>
        <begin position="383"/>
        <end position="425"/>
    </location>
</feature>
<feature type="non-terminal residue" evidence="3">
    <location>
        <position position="1"/>
    </location>
</feature>